<dbReference type="EMBL" id="QGKV02000649">
    <property type="protein sequence ID" value="KAF3577483.1"/>
    <property type="molecule type" value="Genomic_DNA"/>
</dbReference>
<reference evidence="1 2" key="1">
    <citation type="journal article" date="2020" name="BMC Genomics">
        <title>Intraspecific diversification of the crop wild relative Brassica cretica Lam. using demographic model selection.</title>
        <authorList>
            <person name="Kioukis A."/>
            <person name="Michalopoulou V.A."/>
            <person name="Briers L."/>
            <person name="Pirintsos S."/>
            <person name="Studholme D.J."/>
            <person name="Pavlidis P."/>
            <person name="Sarris P.F."/>
        </authorList>
    </citation>
    <scope>NUCLEOTIDE SEQUENCE [LARGE SCALE GENOMIC DNA]</scope>
    <source>
        <strain evidence="2">cv. PFS-1207/04</strain>
    </source>
</reference>
<protein>
    <submittedName>
        <fullName evidence="1">Uncharacterized protein</fullName>
    </submittedName>
</protein>
<evidence type="ECO:0000313" key="1">
    <source>
        <dbReference type="EMBL" id="KAF3577483.1"/>
    </source>
</evidence>
<keyword evidence="2" id="KW-1185">Reference proteome</keyword>
<dbReference type="Proteomes" id="UP000266723">
    <property type="component" value="Unassembled WGS sequence"/>
</dbReference>
<evidence type="ECO:0000313" key="2">
    <source>
        <dbReference type="Proteomes" id="UP000266723"/>
    </source>
</evidence>
<organism evidence="1 2">
    <name type="scientific">Brassica cretica</name>
    <name type="common">Mustard</name>
    <dbReference type="NCBI Taxonomy" id="69181"/>
    <lineage>
        <taxon>Eukaryota</taxon>
        <taxon>Viridiplantae</taxon>
        <taxon>Streptophyta</taxon>
        <taxon>Embryophyta</taxon>
        <taxon>Tracheophyta</taxon>
        <taxon>Spermatophyta</taxon>
        <taxon>Magnoliopsida</taxon>
        <taxon>eudicotyledons</taxon>
        <taxon>Gunneridae</taxon>
        <taxon>Pentapetalae</taxon>
        <taxon>rosids</taxon>
        <taxon>malvids</taxon>
        <taxon>Brassicales</taxon>
        <taxon>Brassicaceae</taxon>
        <taxon>Brassiceae</taxon>
        <taxon>Brassica</taxon>
    </lineage>
</organism>
<sequence>MVKLSVLVPSGERASQLVILLRSLCCRQGRYLPRCNRSRNKIVSAWSVVLPGPKPKRSDDRGLLIPTHLKVLMLVVEGFSFHLGNVSEFGSAEVIGVGMGPREIL</sequence>
<gene>
    <name evidence="1" type="ORF">DY000_02031529</name>
</gene>
<name>A0ABQ7DJE1_BRACR</name>
<comment type="caution">
    <text evidence="1">The sequence shown here is derived from an EMBL/GenBank/DDBJ whole genome shotgun (WGS) entry which is preliminary data.</text>
</comment>
<proteinExistence type="predicted"/>
<accession>A0ABQ7DJE1</accession>